<feature type="transmembrane region" description="Helical" evidence="11">
    <location>
        <begin position="181"/>
        <end position="201"/>
    </location>
</feature>
<dbReference type="GO" id="GO:0005886">
    <property type="term" value="C:plasma membrane"/>
    <property type="evidence" value="ECO:0007669"/>
    <property type="project" value="UniProtKB-SubCell"/>
</dbReference>
<dbReference type="CDD" id="cd11480">
    <property type="entry name" value="SLC5sbd_u4"/>
    <property type="match status" value="1"/>
</dbReference>
<dbReference type="PANTHER" id="PTHR48086:SF6">
    <property type="entry name" value="CATION_ACETATE SYMPORTER ACTP"/>
    <property type="match status" value="1"/>
</dbReference>
<evidence type="ECO:0000256" key="10">
    <source>
        <dbReference type="SAM" id="MobiDB-lite"/>
    </source>
</evidence>
<evidence type="ECO:0000256" key="7">
    <source>
        <dbReference type="ARBA" id="ARBA00022989"/>
    </source>
</evidence>
<keyword evidence="13" id="KW-1185">Reference proteome</keyword>
<accession>A0A543DP15</accession>
<organism evidence="12 13">
    <name type="scientific">Pseudonocardia kunmingensis</name>
    <dbReference type="NCBI Taxonomy" id="630975"/>
    <lineage>
        <taxon>Bacteria</taxon>
        <taxon>Bacillati</taxon>
        <taxon>Actinomycetota</taxon>
        <taxon>Actinomycetes</taxon>
        <taxon>Pseudonocardiales</taxon>
        <taxon>Pseudonocardiaceae</taxon>
        <taxon>Pseudonocardia</taxon>
    </lineage>
</organism>
<dbReference type="InterPro" id="IPR001734">
    <property type="entry name" value="Na/solute_symporter"/>
</dbReference>
<feature type="transmembrane region" description="Helical" evidence="11">
    <location>
        <begin position="404"/>
        <end position="429"/>
    </location>
</feature>
<dbReference type="PANTHER" id="PTHR48086">
    <property type="entry name" value="SODIUM/PROLINE SYMPORTER-RELATED"/>
    <property type="match status" value="1"/>
</dbReference>
<evidence type="ECO:0000256" key="6">
    <source>
        <dbReference type="ARBA" id="ARBA00022847"/>
    </source>
</evidence>
<dbReference type="InterPro" id="IPR050277">
    <property type="entry name" value="Sodium:Solute_Symporter"/>
</dbReference>
<dbReference type="AlphaFoldDB" id="A0A543DP15"/>
<keyword evidence="5 11" id="KW-0812">Transmembrane</keyword>
<dbReference type="GO" id="GO:0015293">
    <property type="term" value="F:symporter activity"/>
    <property type="evidence" value="ECO:0007669"/>
    <property type="project" value="UniProtKB-KW"/>
</dbReference>
<dbReference type="OrthoDB" id="9764416at2"/>
<evidence type="ECO:0000313" key="12">
    <source>
        <dbReference type="EMBL" id="TQM11071.1"/>
    </source>
</evidence>
<feature type="transmembrane region" description="Helical" evidence="11">
    <location>
        <begin position="379"/>
        <end position="398"/>
    </location>
</feature>
<feature type="transmembrane region" description="Helical" evidence="11">
    <location>
        <begin position="46"/>
        <end position="69"/>
    </location>
</feature>
<dbReference type="Pfam" id="PF00474">
    <property type="entry name" value="SSF"/>
    <property type="match status" value="1"/>
</dbReference>
<dbReference type="GO" id="GO:0006847">
    <property type="term" value="P:plasma membrane acetate transport"/>
    <property type="evidence" value="ECO:0007669"/>
    <property type="project" value="TreeGrafter"/>
</dbReference>
<gene>
    <name evidence="12" type="ORF">FB558_3613</name>
</gene>
<keyword evidence="4" id="KW-1003">Cell membrane</keyword>
<feature type="transmembrane region" description="Helical" evidence="11">
    <location>
        <begin position="470"/>
        <end position="494"/>
    </location>
</feature>
<comment type="caution">
    <text evidence="12">The sequence shown here is derived from an EMBL/GenBank/DDBJ whole genome shotgun (WGS) entry which is preliminary data.</text>
</comment>
<evidence type="ECO:0000313" key="13">
    <source>
        <dbReference type="Proteomes" id="UP000315677"/>
    </source>
</evidence>
<evidence type="ECO:0000256" key="2">
    <source>
        <dbReference type="ARBA" id="ARBA00006434"/>
    </source>
</evidence>
<proteinExistence type="inferred from homology"/>
<feature type="transmembrane region" description="Helical" evidence="11">
    <location>
        <begin position="436"/>
        <end position="458"/>
    </location>
</feature>
<dbReference type="PROSITE" id="PS50283">
    <property type="entry name" value="NA_SOLUT_SYMP_3"/>
    <property type="match status" value="1"/>
</dbReference>
<evidence type="ECO:0000256" key="9">
    <source>
        <dbReference type="RuleBase" id="RU362091"/>
    </source>
</evidence>
<evidence type="ECO:0000256" key="3">
    <source>
        <dbReference type="ARBA" id="ARBA00022448"/>
    </source>
</evidence>
<feature type="transmembrane region" description="Helical" evidence="11">
    <location>
        <begin position="238"/>
        <end position="259"/>
    </location>
</feature>
<comment type="similarity">
    <text evidence="2 9">Belongs to the sodium:solute symporter (SSF) (TC 2.A.21) family.</text>
</comment>
<feature type="transmembrane region" description="Helical" evidence="11">
    <location>
        <begin position="6"/>
        <end position="25"/>
    </location>
</feature>
<dbReference type="Gene3D" id="1.20.1730.10">
    <property type="entry name" value="Sodium/glucose cotransporter"/>
    <property type="match status" value="1"/>
</dbReference>
<feature type="transmembrane region" description="Helical" evidence="11">
    <location>
        <begin position="120"/>
        <end position="144"/>
    </location>
</feature>
<evidence type="ECO:0000256" key="8">
    <source>
        <dbReference type="ARBA" id="ARBA00023136"/>
    </source>
</evidence>
<feature type="transmembrane region" description="Helical" evidence="11">
    <location>
        <begin position="150"/>
        <end position="169"/>
    </location>
</feature>
<comment type="subcellular location">
    <subcellularLocation>
        <location evidence="1">Cell membrane</location>
        <topology evidence="1">Multi-pass membrane protein</topology>
    </subcellularLocation>
</comment>
<keyword evidence="7 11" id="KW-1133">Transmembrane helix</keyword>
<sequence length="532" mass="54138">MNSALTLTVFGLLIAVTLGVTWWAASRTRSAEDFYTTGRTIGGLQNGLAIAGDYLSASTFLGVAGLVFLMGVDSFVLLGATLVSFLPILYLFAERLRNTSEFTVGAVLAARFNEPAVRAAAALATLCVAGAYLVAQFVGASVIITQLTGISTTAAVIATGALMIVYVTFGGMLATTWIQIVKATLLITVGVLIAIGVLVQAGGNPFTLLRDAAAASPDGAAYLQPGLLLAPDEPVETISYFVTFALGSIALPHMLIRFFTVRTTTAARRSAAWAIGFIGSFYLVIVVVGLGARAYLGPGAEKQVGAGANFTAPAITEFVAGGPGSLLGGIALAVVSGVACVTILAVVAGLLISAAGAVAHDLWANRSGRAHDPKGEATVARLASVGIGVVAVVLTLALGSQLNITVLIGVALAVAASANLPSLACALFWPGFTTRGAVAGILVGLVSSVVLIALGPAVWPGDEPPFPYTYPVLVSIPLGLLGCWLGSVASGGATRGRYRALRFRAETGLALDGPTADELQPQPGRSADRARS</sequence>
<dbReference type="Proteomes" id="UP000315677">
    <property type="component" value="Unassembled WGS sequence"/>
</dbReference>
<keyword evidence="8 11" id="KW-0472">Membrane</keyword>
<dbReference type="RefSeq" id="WP_142054908.1">
    <property type="nucleotide sequence ID" value="NZ_VFPA01000002.1"/>
</dbReference>
<feature type="transmembrane region" description="Helical" evidence="11">
    <location>
        <begin position="330"/>
        <end position="358"/>
    </location>
</feature>
<keyword evidence="6" id="KW-0769">Symport</keyword>
<feature type="region of interest" description="Disordered" evidence="10">
    <location>
        <begin position="513"/>
        <end position="532"/>
    </location>
</feature>
<evidence type="ECO:0000256" key="1">
    <source>
        <dbReference type="ARBA" id="ARBA00004651"/>
    </source>
</evidence>
<dbReference type="InterPro" id="IPR038377">
    <property type="entry name" value="Na/Glc_symporter_sf"/>
</dbReference>
<reference evidence="12 13" key="1">
    <citation type="submission" date="2019-06" db="EMBL/GenBank/DDBJ databases">
        <title>Sequencing the genomes of 1000 actinobacteria strains.</title>
        <authorList>
            <person name="Klenk H.-P."/>
        </authorList>
    </citation>
    <scope>NUCLEOTIDE SEQUENCE [LARGE SCALE GENOMIC DNA]</scope>
    <source>
        <strain evidence="12 13">DSM 45301</strain>
    </source>
</reference>
<evidence type="ECO:0000256" key="4">
    <source>
        <dbReference type="ARBA" id="ARBA00022475"/>
    </source>
</evidence>
<feature type="transmembrane region" description="Helical" evidence="11">
    <location>
        <begin position="75"/>
        <end position="93"/>
    </location>
</feature>
<protein>
    <submittedName>
        <fullName evidence="12">Cation/acetate symporter</fullName>
    </submittedName>
</protein>
<dbReference type="GO" id="GO:0015123">
    <property type="term" value="F:acetate transmembrane transporter activity"/>
    <property type="evidence" value="ECO:0007669"/>
    <property type="project" value="TreeGrafter"/>
</dbReference>
<name>A0A543DP15_9PSEU</name>
<evidence type="ECO:0000256" key="11">
    <source>
        <dbReference type="SAM" id="Phobius"/>
    </source>
</evidence>
<evidence type="ECO:0000256" key="5">
    <source>
        <dbReference type="ARBA" id="ARBA00022692"/>
    </source>
</evidence>
<dbReference type="EMBL" id="VFPA01000002">
    <property type="protein sequence ID" value="TQM11071.1"/>
    <property type="molecule type" value="Genomic_DNA"/>
</dbReference>
<feature type="transmembrane region" description="Helical" evidence="11">
    <location>
        <begin position="271"/>
        <end position="292"/>
    </location>
</feature>
<keyword evidence="3" id="KW-0813">Transport</keyword>